<dbReference type="EMBL" id="CAJVCH010126492">
    <property type="protein sequence ID" value="CAG7725761.1"/>
    <property type="molecule type" value="Genomic_DNA"/>
</dbReference>
<dbReference type="AlphaFoldDB" id="A0A8J2P4V7"/>
<evidence type="ECO:0000313" key="3">
    <source>
        <dbReference type="Proteomes" id="UP000708208"/>
    </source>
</evidence>
<organism evidence="2 3">
    <name type="scientific">Allacma fusca</name>
    <dbReference type="NCBI Taxonomy" id="39272"/>
    <lineage>
        <taxon>Eukaryota</taxon>
        <taxon>Metazoa</taxon>
        <taxon>Ecdysozoa</taxon>
        <taxon>Arthropoda</taxon>
        <taxon>Hexapoda</taxon>
        <taxon>Collembola</taxon>
        <taxon>Symphypleona</taxon>
        <taxon>Sminthuridae</taxon>
        <taxon>Allacma</taxon>
    </lineage>
</organism>
<feature type="transmembrane region" description="Helical" evidence="1">
    <location>
        <begin position="219"/>
        <end position="241"/>
    </location>
</feature>
<keyword evidence="1" id="KW-0812">Transmembrane</keyword>
<name>A0A8J2P4V7_9HEXA</name>
<gene>
    <name evidence="2" type="ORF">AFUS01_LOCUS14705</name>
</gene>
<keyword evidence="1" id="KW-0472">Membrane</keyword>
<keyword evidence="3" id="KW-1185">Reference proteome</keyword>
<evidence type="ECO:0000256" key="1">
    <source>
        <dbReference type="SAM" id="Phobius"/>
    </source>
</evidence>
<evidence type="ECO:0000313" key="2">
    <source>
        <dbReference type="EMBL" id="CAG7725761.1"/>
    </source>
</evidence>
<dbReference type="Proteomes" id="UP000708208">
    <property type="component" value="Unassembled WGS sequence"/>
</dbReference>
<sequence length="331" mass="36967">MYPCALPGDGTQSVKNDINDGDRNIYYAMMYANEPEALPGDGTQSVKNDINDGDRNIYYAMMYANEPEVGGAIKANIIEGGVVRGLINHLQDLGERTSCRSFIIQEATTDNPCSSGSLSHHCKPNFLNYFESISVVKPLNSKLIVMANCRKLLSCLNCTSIPQCVWTPDNAFPCRNGFDDTDEMAFDSCDVARKFSVRLGEDESIKHVETEMSRNASNLWGAAVCILVVAAGVMLLLYVAYKQRREFSRRRRALLFLERSRDVMTEPFAIQMVAISTASILNNNEDVVTTSQACRRVLFPPRGFCNMSAVLQIFESDVFFIRSSFTLFTKL</sequence>
<comment type="caution">
    <text evidence="2">The sequence shown here is derived from an EMBL/GenBank/DDBJ whole genome shotgun (WGS) entry which is preliminary data.</text>
</comment>
<protein>
    <submittedName>
        <fullName evidence="2">Uncharacterized protein</fullName>
    </submittedName>
</protein>
<reference evidence="2" key="1">
    <citation type="submission" date="2021-06" db="EMBL/GenBank/DDBJ databases">
        <authorList>
            <person name="Hodson N. C."/>
            <person name="Mongue J. A."/>
            <person name="Jaron S. K."/>
        </authorList>
    </citation>
    <scope>NUCLEOTIDE SEQUENCE</scope>
</reference>
<accession>A0A8J2P4V7</accession>
<keyword evidence="1" id="KW-1133">Transmembrane helix</keyword>
<proteinExistence type="predicted"/>